<dbReference type="InterPro" id="IPR050879">
    <property type="entry name" value="Acyltransferase_3"/>
</dbReference>
<name>A0A1M6TJX6_REIAG</name>
<keyword evidence="1" id="KW-1133">Transmembrane helix</keyword>
<feature type="domain" description="Acyltransferase 3" evidence="2">
    <location>
        <begin position="10"/>
        <end position="294"/>
    </location>
</feature>
<feature type="transmembrane region" description="Helical" evidence="1">
    <location>
        <begin position="58"/>
        <end position="78"/>
    </location>
</feature>
<feature type="transmembrane region" description="Helical" evidence="1">
    <location>
        <begin position="139"/>
        <end position="160"/>
    </location>
</feature>
<feature type="transmembrane region" description="Helical" evidence="1">
    <location>
        <begin position="280"/>
        <end position="298"/>
    </location>
</feature>
<dbReference type="PANTHER" id="PTHR23028:SF53">
    <property type="entry name" value="ACYL_TRANSF_3 DOMAIN-CONTAINING PROTEIN"/>
    <property type="match status" value="1"/>
</dbReference>
<dbReference type="EMBL" id="FRAA01000006">
    <property type="protein sequence ID" value="SHK57199.1"/>
    <property type="molecule type" value="Genomic_DNA"/>
</dbReference>
<dbReference type="STRING" id="156994.SAMN04488028_10673"/>
<keyword evidence="4" id="KW-1185">Reference proteome</keyword>
<evidence type="ECO:0000259" key="2">
    <source>
        <dbReference type="Pfam" id="PF01757"/>
    </source>
</evidence>
<accession>A0A1M6TJX6</accession>
<keyword evidence="1" id="KW-0812">Transmembrane</keyword>
<dbReference type="GO" id="GO:0016020">
    <property type="term" value="C:membrane"/>
    <property type="evidence" value="ECO:0007669"/>
    <property type="project" value="TreeGrafter"/>
</dbReference>
<dbReference type="GO" id="GO:0016787">
    <property type="term" value="F:hydrolase activity"/>
    <property type="evidence" value="ECO:0007669"/>
    <property type="project" value="UniProtKB-KW"/>
</dbReference>
<reference evidence="4" key="1">
    <citation type="submission" date="2016-11" db="EMBL/GenBank/DDBJ databases">
        <authorList>
            <person name="Varghese N."/>
            <person name="Submissions S."/>
        </authorList>
    </citation>
    <scope>NUCLEOTIDE SEQUENCE [LARGE SCALE GENOMIC DNA]</scope>
    <source>
        <strain evidence="4">DSM 26134</strain>
    </source>
</reference>
<evidence type="ECO:0000256" key="1">
    <source>
        <dbReference type="SAM" id="Phobius"/>
    </source>
</evidence>
<feature type="transmembrane region" description="Helical" evidence="1">
    <location>
        <begin position="251"/>
        <end position="274"/>
    </location>
</feature>
<feature type="transmembrane region" description="Helical" evidence="1">
    <location>
        <begin position="198"/>
        <end position="216"/>
    </location>
</feature>
<evidence type="ECO:0000313" key="4">
    <source>
        <dbReference type="Proteomes" id="UP000184474"/>
    </source>
</evidence>
<keyword evidence="3" id="KW-0808">Transferase</keyword>
<dbReference type="GO" id="GO:0000271">
    <property type="term" value="P:polysaccharide biosynthetic process"/>
    <property type="evidence" value="ECO:0007669"/>
    <property type="project" value="TreeGrafter"/>
</dbReference>
<keyword evidence="3" id="KW-0012">Acyltransferase</keyword>
<proteinExistence type="predicted"/>
<organism evidence="3 4">
    <name type="scientific">Reichenbachiella agariperforans</name>
    <dbReference type="NCBI Taxonomy" id="156994"/>
    <lineage>
        <taxon>Bacteria</taxon>
        <taxon>Pseudomonadati</taxon>
        <taxon>Bacteroidota</taxon>
        <taxon>Cytophagia</taxon>
        <taxon>Cytophagales</taxon>
        <taxon>Reichenbachiellaceae</taxon>
        <taxon>Reichenbachiella</taxon>
    </lineage>
</organism>
<dbReference type="AlphaFoldDB" id="A0A1M6TJX6"/>
<evidence type="ECO:0000313" key="3">
    <source>
        <dbReference type="EMBL" id="SHK57199.1"/>
    </source>
</evidence>
<dbReference type="Pfam" id="PF01757">
    <property type="entry name" value="Acyl_transf_3"/>
    <property type="match status" value="1"/>
</dbReference>
<gene>
    <name evidence="3" type="ORF">SAMN04488028_10673</name>
</gene>
<dbReference type="PANTHER" id="PTHR23028">
    <property type="entry name" value="ACETYLTRANSFERASE"/>
    <property type="match status" value="1"/>
</dbReference>
<dbReference type="InterPro" id="IPR002656">
    <property type="entry name" value="Acyl_transf_3_dom"/>
</dbReference>
<keyword evidence="3" id="KW-0378">Hydrolase</keyword>
<dbReference type="GO" id="GO:0016747">
    <property type="term" value="F:acyltransferase activity, transferring groups other than amino-acyl groups"/>
    <property type="evidence" value="ECO:0007669"/>
    <property type="project" value="InterPro"/>
</dbReference>
<protein>
    <submittedName>
        <fullName evidence="3">Peptidoglycan/LPS O-acetylase OafA/YrhL, contains acyltransferase and SGNH-hydrolase domains</fullName>
    </submittedName>
</protein>
<dbReference type="Proteomes" id="UP000184474">
    <property type="component" value="Unassembled WGS sequence"/>
</dbReference>
<feature type="transmembrane region" description="Helical" evidence="1">
    <location>
        <begin position="110"/>
        <end position="132"/>
    </location>
</feature>
<sequence length="319" mass="37995">MAALSVIVTHFEILETYSIDIDAFFILSGYLVVQMLSREEPMVNQRYFVSRWTKIIPSYFFFLVAAFLIGKLFFAEIYGENLPKLSEWKQYFLFYRNYAGLPHRWAFEHVWTLCVEEHFYVLIWIVSLAAVSRVSFRRYAVWFSCFVIVCCVIAKVQAMYTDIAEYPTYTHNRLDAFCYGALIFLFRDQIRNMKFFQSGFFCLIAGGMLLLITQIDQTTYQLGLRITSPLLLAYVLVYLTQFRFHRVFRILAYYSYNAYLWHFFILIPIVHYWGYSVVGFVIYFGGTVVLAFLSTHFVEDIFIQRRTQLFEFLFKNKRV</sequence>
<keyword evidence="1" id="KW-0472">Membrane</keyword>